<protein>
    <recommendedName>
        <fullName evidence="2">N-acetylmuramoyl-L-alanine amidase</fullName>
        <ecNumber evidence="2">3.5.1.28</ecNumber>
    </recommendedName>
</protein>
<evidence type="ECO:0000256" key="3">
    <source>
        <dbReference type="ARBA" id="ARBA00022801"/>
    </source>
</evidence>
<accession>A0ABV2AWB9</accession>
<reference evidence="7 8" key="1">
    <citation type="submission" date="2013-03" db="EMBL/GenBank/DDBJ databases">
        <title>Salinisphaera dokdonensis CL-ES53 Genome Sequencing.</title>
        <authorList>
            <person name="Li C."/>
            <person name="Lai Q."/>
            <person name="Shao Z."/>
        </authorList>
    </citation>
    <scope>NUCLEOTIDE SEQUENCE [LARGE SCALE GENOMIC DNA]</scope>
    <source>
        <strain evidence="7 8">CL-ES53</strain>
    </source>
</reference>
<organism evidence="7 8">
    <name type="scientific">Salinisphaera dokdonensis CL-ES53</name>
    <dbReference type="NCBI Taxonomy" id="1304272"/>
    <lineage>
        <taxon>Bacteria</taxon>
        <taxon>Pseudomonadati</taxon>
        <taxon>Pseudomonadota</taxon>
        <taxon>Gammaproteobacteria</taxon>
        <taxon>Salinisphaerales</taxon>
        <taxon>Salinisphaeraceae</taxon>
        <taxon>Salinisphaera</taxon>
    </lineage>
</organism>
<dbReference type="InterPro" id="IPR021731">
    <property type="entry name" value="AMIN_dom"/>
</dbReference>
<feature type="compositionally biased region" description="Low complexity" evidence="4">
    <location>
        <begin position="156"/>
        <end position="171"/>
    </location>
</feature>
<dbReference type="SMART" id="SM00646">
    <property type="entry name" value="Ami_3"/>
    <property type="match status" value="1"/>
</dbReference>
<dbReference type="PROSITE" id="PS51782">
    <property type="entry name" value="LYSM"/>
    <property type="match status" value="1"/>
</dbReference>
<dbReference type="EMBL" id="APND01000001">
    <property type="protein sequence ID" value="MES1927922.1"/>
    <property type="molecule type" value="Genomic_DNA"/>
</dbReference>
<dbReference type="Pfam" id="PF11741">
    <property type="entry name" value="AMIN"/>
    <property type="match status" value="1"/>
</dbReference>
<dbReference type="InterPro" id="IPR018392">
    <property type="entry name" value="LysM"/>
</dbReference>
<gene>
    <name evidence="7" type="ORF">SADO_01665</name>
</gene>
<keyword evidence="3" id="KW-0378">Hydrolase</keyword>
<sequence length="482" mass="51871">MRASLQWLVIGLLFCLSTVAVAKQATLKDVRLWASSDKTRVVFDLGGPTEPDLFMIDDPLRLVVDLPDARSVSQLSSDIDGSGLVTRVRTGVRHGKDLRVVLDLAGHVDPKSFMLDPDSEHGYRLVVDLKPSGGSPVQRVARNNRGESANGHDGKSTANANATAMAQASEAPSRQPARAEPVARTPERPSRDIVIVIDAGHGGKDPGALGQNGTREKDVVLQIARRLKAMVDDQPNMRGVLTRDSDTYIGLRQRMVEARKAKADLFLSIHADAAPRGVNAKGSSVYALSHHGATSEHARWLAQRENAADLVGGVSLKDKDDSLASFMLDLSQSASIEASLDAGDRVLQELGELGSLHKSKIQQAGFMVLKSPDIPSFLVETAFISTPEEERRLTSARYQNQLASAMLRGIKGYFASYRPATFIAEAQVHKVRRGETLSEIAQQYGVSLSSLRSANGLSGNTIHVGAELQIPASGNQQVAGLR</sequence>
<name>A0ABV2AWB9_9GAMM</name>
<dbReference type="EC" id="3.5.1.28" evidence="2"/>
<keyword evidence="5" id="KW-0732">Signal</keyword>
<dbReference type="InterPro" id="IPR050695">
    <property type="entry name" value="N-acetylmuramoyl_amidase_3"/>
</dbReference>
<evidence type="ECO:0000256" key="1">
    <source>
        <dbReference type="ARBA" id="ARBA00001561"/>
    </source>
</evidence>
<dbReference type="CDD" id="cd00118">
    <property type="entry name" value="LysM"/>
    <property type="match status" value="1"/>
</dbReference>
<dbReference type="SUPFAM" id="SSF53187">
    <property type="entry name" value="Zn-dependent exopeptidases"/>
    <property type="match status" value="1"/>
</dbReference>
<comment type="caution">
    <text evidence="7">The sequence shown here is derived from an EMBL/GenBank/DDBJ whole genome shotgun (WGS) entry which is preliminary data.</text>
</comment>
<dbReference type="Pfam" id="PF01520">
    <property type="entry name" value="Amidase_3"/>
    <property type="match status" value="1"/>
</dbReference>
<feature type="chain" id="PRO_5045139007" description="N-acetylmuramoyl-L-alanine amidase" evidence="5">
    <location>
        <begin position="23"/>
        <end position="482"/>
    </location>
</feature>
<comment type="catalytic activity">
    <reaction evidence="1">
        <text>Hydrolyzes the link between N-acetylmuramoyl residues and L-amino acid residues in certain cell-wall glycopeptides.</text>
        <dbReference type="EC" id="3.5.1.28"/>
    </reaction>
</comment>
<evidence type="ECO:0000256" key="2">
    <source>
        <dbReference type="ARBA" id="ARBA00011901"/>
    </source>
</evidence>
<dbReference type="PANTHER" id="PTHR30404:SF0">
    <property type="entry name" value="N-ACETYLMURAMOYL-L-ALANINE AMIDASE AMIC"/>
    <property type="match status" value="1"/>
</dbReference>
<dbReference type="Proteomes" id="UP001460888">
    <property type="component" value="Unassembled WGS sequence"/>
</dbReference>
<evidence type="ECO:0000256" key="5">
    <source>
        <dbReference type="SAM" id="SignalP"/>
    </source>
</evidence>
<feature type="domain" description="LysM" evidence="6">
    <location>
        <begin position="427"/>
        <end position="470"/>
    </location>
</feature>
<evidence type="ECO:0000313" key="7">
    <source>
        <dbReference type="EMBL" id="MES1927922.1"/>
    </source>
</evidence>
<feature type="signal peptide" evidence="5">
    <location>
        <begin position="1"/>
        <end position="22"/>
    </location>
</feature>
<dbReference type="Gene3D" id="2.60.40.3500">
    <property type="match status" value="1"/>
</dbReference>
<evidence type="ECO:0000256" key="4">
    <source>
        <dbReference type="SAM" id="MobiDB-lite"/>
    </source>
</evidence>
<dbReference type="InterPro" id="IPR036779">
    <property type="entry name" value="LysM_dom_sf"/>
</dbReference>
<dbReference type="PANTHER" id="PTHR30404">
    <property type="entry name" value="N-ACETYLMURAMOYL-L-ALANINE AMIDASE"/>
    <property type="match status" value="1"/>
</dbReference>
<dbReference type="RefSeq" id="WP_353108690.1">
    <property type="nucleotide sequence ID" value="NZ_APND01000001.1"/>
</dbReference>
<dbReference type="CDD" id="cd02696">
    <property type="entry name" value="MurNAc-LAA"/>
    <property type="match status" value="1"/>
</dbReference>
<proteinExistence type="predicted"/>
<dbReference type="InterPro" id="IPR002508">
    <property type="entry name" value="MurNAc-LAA_cat"/>
</dbReference>
<feature type="region of interest" description="Disordered" evidence="4">
    <location>
        <begin position="129"/>
        <end position="189"/>
    </location>
</feature>
<dbReference type="Gene3D" id="3.10.350.10">
    <property type="entry name" value="LysM domain"/>
    <property type="match status" value="1"/>
</dbReference>
<dbReference type="SUPFAM" id="SSF54106">
    <property type="entry name" value="LysM domain"/>
    <property type="match status" value="1"/>
</dbReference>
<evidence type="ECO:0000313" key="8">
    <source>
        <dbReference type="Proteomes" id="UP001460888"/>
    </source>
</evidence>
<dbReference type="Gene3D" id="3.40.630.40">
    <property type="entry name" value="Zn-dependent exopeptidases"/>
    <property type="match status" value="1"/>
</dbReference>
<dbReference type="Pfam" id="PF01476">
    <property type="entry name" value="LysM"/>
    <property type="match status" value="1"/>
</dbReference>
<dbReference type="SMART" id="SM00257">
    <property type="entry name" value="LysM"/>
    <property type="match status" value="1"/>
</dbReference>
<evidence type="ECO:0000259" key="6">
    <source>
        <dbReference type="PROSITE" id="PS51782"/>
    </source>
</evidence>
<keyword evidence="8" id="KW-1185">Reference proteome</keyword>